<dbReference type="GO" id="GO:0006302">
    <property type="term" value="P:double-strand break repair"/>
    <property type="evidence" value="ECO:0007669"/>
    <property type="project" value="InterPro"/>
</dbReference>
<reference evidence="3 4" key="1">
    <citation type="submission" date="2011-09" db="EMBL/GenBank/DDBJ databases">
        <title>Complete sequence of chromosome of Thioflavicoccus mobilis 8321.</title>
        <authorList>
            <consortium name="US DOE Joint Genome Institute"/>
            <person name="Lucas S."/>
            <person name="Han J."/>
            <person name="Lapidus A."/>
            <person name="Cheng J.-F."/>
            <person name="Goodwin L."/>
            <person name="Pitluck S."/>
            <person name="Peters L."/>
            <person name="Ovchinnikova G."/>
            <person name="Lu M."/>
            <person name="Detter J.C."/>
            <person name="Han C."/>
            <person name="Tapia R."/>
            <person name="Land M."/>
            <person name="Hauser L."/>
            <person name="Kyrpides N."/>
            <person name="Ivanova N."/>
            <person name="Pagani I."/>
            <person name="Vogl K."/>
            <person name="Liu Z."/>
            <person name="Imhoff J."/>
            <person name="Thiel V."/>
            <person name="Frigaard N.-U."/>
            <person name="Bryant D."/>
            <person name="Woyke T."/>
        </authorList>
    </citation>
    <scope>NUCLEOTIDE SEQUENCE [LARGE SCALE GENOMIC DNA]</scope>
    <source>
        <strain evidence="3 4">8321</strain>
    </source>
</reference>
<feature type="coiled-coil region" evidence="1">
    <location>
        <begin position="396"/>
        <end position="504"/>
    </location>
</feature>
<keyword evidence="4" id="KW-1185">Reference proteome</keyword>
<feature type="domain" description="Rad50/SbcC-type AAA" evidence="2">
    <location>
        <begin position="5"/>
        <end position="279"/>
    </location>
</feature>
<dbReference type="eggNOG" id="COG1196">
    <property type="taxonomic scope" value="Bacteria"/>
</dbReference>
<dbReference type="PANTHER" id="PTHR32114">
    <property type="entry name" value="ABC TRANSPORTER ABCH.3"/>
    <property type="match status" value="1"/>
</dbReference>
<dbReference type="KEGG" id="tmb:Thimo_2717"/>
<evidence type="ECO:0000313" key="3">
    <source>
        <dbReference type="EMBL" id="AGA91428.1"/>
    </source>
</evidence>
<dbReference type="HOGENOM" id="CLU_024631_1_0_6"/>
<dbReference type="AlphaFoldDB" id="L0GXC9"/>
<organism evidence="3 4">
    <name type="scientific">Thioflavicoccus mobilis 8321</name>
    <dbReference type="NCBI Taxonomy" id="765912"/>
    <lineage>
        <taxon>Bacteria</taxon>
        <taxon>Pseudomonadati</taxon>
        <taxon>Pseudomonadota</taxon>
        <taxon>Gammaproteobacteria</taxon>
        <taxon>Chromatiales</taxon>
        <taxon>Chromatiaceae</taxon>
        <taxon>Thioflavicoccus</taxon>
    </lineage>
</organism>
<keyword evidence="1" id="KW-0175">Coiled coil</keyword>
<evidence type="ECO:0000259" key="2">
    <source>
        <dbReference type="Pfam" id="PF13476"/>
    </source>
</evidence>
<gene>
    <name evidence="3" type="ORF">Thimo_2717</name>
</gene>
<dbReference type="EMBL" id="CP003051">
    <property type="protein sequence ID" value="AGA91428.1"/>
    <property type="molecule type" value="Genomic_DNA"/>
</dbReference>
<dbReference type="PANTHER" id="PTHR32114:SF2">
    <property type="entry name" value="ABC TRANSPORTER ABCH.3"/>
    <property type="match status" value="1"/>
</dbReference>
<protein>
    <recommendedName>
        <fullName evidence="2">Rad50/SbcC-type AAA domain-containing protein</fullName>
    </recommendedName>
</protein>
<dbReference type="Gene3D" id="3.40.50.300">
    <property type="entry name" value="P-loop containing nucleotide triphosphate hydrolases"/>
    <property type="match status" value="2"/>
</dbReference>
<dbReference type="STRING" id="765912.Thimo_2717"/>
<evidence type="ECO:0000313" key="4">
    <source>
        <dbReference type="Proteomes" id="UP000010816"/>
    </source>
</evidence>
<dbReference type="GO" id="GO:0016887">
    <property type="term" value="F:ATP hydrolysis activity"/>
    <property type="evidence" value="ECO:0007669"/>
    <property type="project" value="InterPro"/>
</dbReference>
<accession>L0GXC9</accession>
<dbReference type="Pfam" id="PF13476">
    <property type="entry name" value="AAA_23"/>
    <property type="match status" value="1"/>
</dbReference>
<proteinExistence type="predicted"/>
<name>L0GXC9_9GAMM</name>
<dbReference type="OrthoDB" id="9795626at2"/>
<dbReference type="SUPFAM" id="SSF52540">
    <property type="entry name" value="P-loop containing nucleoside triphosphate hydrolases"/>
    <property type="match status" value="1"/>
</dbReference>
<feature type="coiled-coil region" evidence="1">
    <location>
        <begin position="216"/>
        <end position="298"/>
    </location>
</feature>
<dbReference type="Proteomes" id="UP000010816">
    <property type="component" value="Chromosome"/>
</dbReference>
<dbReference type="RefSeq" id="WP_015281560.1">
    <property type="nucleotide sequence ID" value="NC_019940.1"/>
</dbReference>
<evidence type="ECO:0000256" key="1">
    <source>
        <dbReference type="SAM" id="Coils"/>
    </source>
</evidence>
<dbReference type="PATRIC" id="fig|765912.4.peg.2663"/>
<dbReference type="InterPro" id="IPR038729">
    <property type="entry name" value="Rad50/SbcC_AAA"/>
</dbReference>
<sequence length="698" mass="78644">MKLERLVLENFRQFKGRQELLFSDLVDRNVTLVHAENGFGKTTLLKALLWALYGFDGLMGADGQEPDFEKPEVIIHEGLALAASDPNALHAQVQLTFKHDDARYMLTRSLSLAQQQLDPKKTLLSLELMRDGQTYQQDRPQQWIQSIVPSAISKFLFFNGERINYLAAEKNSAKVTEAIQQMLGLSLLRRTIEDLRHQNVRGRLKSELRDCAGDEKAALLKQQADLEAKIEADKEAMAQVDLNLSAAAKELQAIDAKLAANREAATLQERRQKLNKEIETLSARRDEVTQRLSKLIAEDGYTLFTEDLVAQGEEIVSRLRSEGKIPAKVLDSFLQELLQRGVCICDRHLPPGSPERASVEQLLTVAGDADFNNAVGALDHAIGLLKGVAPKTREALDELNSERLELLRQIREYGEEVEEIHQQLGGKQDEEVQALEEQRKRLELREHDLHSERGRINGAIETAQKEVQGLQTQIRQLTDKEEAAARAQRRLDAVDDSVKLLEEILEAEVQELRPLLNDEINRHFRRIMTKNYWAELGADYTLRIKKHITNLDDAETTETSVALSTGERTVTSLVFIASLVALAKRRSEIPTILKGLSGSTYPIAIDSPFGSLSIFREGVARDIPELAPQVLLLVSPEQYNGAVETALNASRRVGKRYYLAYHGPTIPENANPELVVNGERIQQYFPDEHQEYTELQEI</sequence>
<dbReference type="InterPro" id="IPR027417">
    <property type="entry name" value="P-loop_NTPase"/>
</dbReference>